<feature type="domain" description="Homeobox" evidence="6">
    <location>
        <begin position="1"/>
        <end position="58"/>
    </location>
</feature>
<evidence type="ECO:0000256" key="2">
    <source>
        <dbReference type="ARBA" id="ARBA00023125"/>
    </source>
</evidence>
<evidence type="ECO:0000259" key="6">
    <source>
        <dbReference type="PROSITE" id="PS50071"/>
    </source>
</evidence>
<reference evidence="7 8" key="1">
    <citation type="journal article" date="2018" name="Mol. Biol. Evol.">
        <title>Broad Genomic Sampling Reveals a Smut Pathogenic Ancestry of the Fungal Clade Ustilaginomycotina.</title>
        <authorList>
            <person name="Kijpornyongpan T."/>
            <person name="Mondo S.J."/>
            <person name="Barry K."/>
            <person name="Sandor L."/>
            <person name="Lee J."/>
            <person name="Lipzen A."/>
            <person name="Pangilinan J."/>
            <person name="LaButti K."/>
            <person name="Hainaut M."/>
            <person name="Henrissat B."/>
            <person name="Grigoriev I.V."/>
            <person name="Spatafora J.W."/>
            <person name="Aime M.C."/>
        </authorList>
    </citation>
    <scope>NUCLEOTIDE SEQUENCE [LARGE SCALE GENOMIC DNA]</scope>
    <source>
        <strain evidence="7 8">MCA 4186</strain>
    </source>
</reference>
<name>A0A316ZFG3_9BASI</name>
<keyword evidence="8" id="KW-1185">Reference proteome</keyword>
<dbReference type="GO" id="GO:0006355">
    <property type="term" value="P:regulation of DNA-templated transcription"/>
    <property type="evidence" value="ECO:0007669"/>
    <property type="project" value="InterPro"/>
</dbReference>
<dbReference type="InterPro" id="IPR050224">
    <property type="entry name" value="TALE_homeobox"/>
</dbReference>
<keyword evidence="2 5" id="KW-0238">DNA-binding</keyword>
<keyword evidence="3 5" id="KW-0371">Homeobox</keyword>
<comment type="similarity">
    <text evidence="1">Belongs to the TALE/M-ATYP homeobox family.</text>
</comment>
<dbReference type="PROSITE" id="PS50071">
    <property type="entry name" value="HOMEOBOX_2"/>
    <property type="match status" value="1"/>
</dbReference>
<dbReference type="CDD" id="cd00086">
    <property type="entry name" value="homeodomain"/>
    <property type="match status" value="1"/>
</dbReference>
<gene>
    <name evidence="7" type="ORF">FA09DRAFT_291313</name>
</gene>
<dbReference type="OrthoDB" id="10056939at2759"/>
<feature type="non-terminal residue" evidence="7">
    <location>
        <position position="1"/>
    </location>
</feature>
<feature type="non-terminal residue" evidence="7">
    <location>
        <position position="58"/>
    </location>
</feature>
<dbReference type="InterPro" id="IPR001356">
    <property type="entry name" value="HD"/>
</dbReference>
<dbReference type="InterPro" id="IPR008422">
    <property type="entry name" value="KN_HD"/>
</dbReference>
<evidence type="ECO:0000313" key="7">
    <source>
        <dbReference type="EMBL" id="PWN99013.1"/>
    </source>
</evidence>
<evidence type="ECO:0000256" key="3">
    <source>
        <dbReference type="ARBA" id="ARBA00023155"/>
    </source>
</evidence>
<organism evidence="7 8">
    <name type="scientific">Tilletiopsis washingtonensis</name>
    <dbReference type="NCBI Taxonomy" id="58919"/>
    <lineage>
        <taxon>Eukaryota</taxon>
        <taxon>Fungi</taxon>
        <taxon>Dikarya</taxon>
        <taxon>Basidiomycota</taxon>
        <taxon>Ustilaginomycotina</taxon>
        <taxon>Exobasidiomycetes</taxon>
        <taxon>Entylomatales</taxon>
        <taxon>Entylomatales incertae sedis</taxon>
        <taxon>Tilletiopsis</taxon>
    </lineage>
</organism>
<dbReference type="STRING" id="58919.A0A316ZFG3"/>
<dbReference type="EMBL" id="KZ819289">
    <property type="protein sequence ID" value="PWN99013.1"/>
    <property type="molecule type" value="Genomic_DNA"/>
</dbReference>
<evidence type="ECO:0000313" key="8">
    <source>
        <dbReference type="Proteomes" id="UP000245946"/>
    </source>
</evidence>
<keyword evidence="4 5" id="KW-0539">Nucleus</keyword>
<evidence type="ECO:0000256" key="4">
    <source>
        <dbReference type="ARBA" id="ARBA00023242"/>
    </source>
</evidence>
<dbReference type="SUPFAM" id="SSF46689">
    <property type="entry name" value="Homeodomain-like"/>
    <property type="match status" value="1"/>
</dbReference>
<dbReference type="PANTHER" id="PTHR11850">
    <property type="entry name" value="HOMEOBOX PROTEIN TRANSCRIPTION FACTORS"/>
    <property type="match status" value="1"/>
</dbReference>
<dbReference type="GO" id="GO:0005634">
    <property type="term" value="C:nucleus"/>
    <property type="evidence" value="ECO:0007669"/>
    <property type="project" value="UniProtKB-SubCell"/>
</dbReference>
<dbReference type="GO" id="GO:0003677">
    <property type="term" value="F:DNA binding"/>
    <property type="evidence" value="ECO:0007669"/>
    <property type="project" value="UniProtKB-UniRule"/>
</dbReference>
<protein>
    <recommendedName>
        <fullName evidence="6">Homeobox domain-containing protein</fullName>
    </recommendedName>
</protein>
<dbReference type="RefSeq" id="XP_025599292.1">
    <property type="nucleotide sequence ID" value="XM_025739975.1"/>
</dbReference>
<dbReference type="Gene3D" id="1.10.10.60">
    <property type="entry name" value="Homeodomain-like"/>
    <property type="match status" value="1"/>
</dbReference>
<comment type="subcellular location">
    <subcellularLocation>
        <location evidence="5">Nucleus</location>
    </subcellularLocation>
</comment>
<proteinExistence type="inferred from homology"/>
<dbReference type="Proteomes" id="UP000245946">
    <property type="component" value="Unassembled WGS sequence"/>
</dbReference>
<dbReference type="Pfam" id="PF05920">
    <property type="entry name" value="Homeobox_KN"/>
    <property type="match status" value="1"/>
</dbReference>
<accession>A0A316ZFG3</accession>
<evidence type="ECO:0000256" key="1">
    <source>
        <dbReference type="ARBA" id="ARBA00005800"/>
    </source>
</evidence>
<dbReference type="GeneID" id="37267521"/>
<dbReference type="AlphaFoldDB" id="A0A316ZFG3"/>
<dbReference type="InterPro" id="IPR009057">
    <property type="entry name" value="Homeodomain-like_sf"/>
</dbReference>
<evidence type="ECO:0000256" key="5">
    <source>
        <dbReference type="PROSITE-ProRule" id="PRU00108"/>
    </source>
</evidence>
<sequence>RKRGKLPKAVTDLLKSWLLEHATHPYPTDEEKRRLCAATGLTMSQVSNWVSGPQRVPS</sequence>